<dbReference type="InParanoid" id="A0A545ALT1"/>
<sequence length="147" mass="16424">MDAEAWIGLLTVVIALFTIAVMYQLARRERDEPTFTVLRMPTATGWVLTAHNVGRSEALLAWFELVPDVYGRATEVRPGTATRVPAGGHIRTEVVRAGRTPGMGIDLCWVDRSRGEHRLPIPLPERVTIEPAPPSGPPRRKRRRRPS</sequence>
<organism evidence="3 4">
    <name type="scientific">Cryptosporangium phraense</name>
    <dbReference type="NCBI Taxonomy" id="2593070"/>
    <lineage>
        <taxon>Bacteria</taxon>
        <taxon>Bacillati</taxon>
        <taxon>Actinomycetota</taxon>
        <taxon>Actinomycetes</taxon>
        <taxon>Cryptosporangiales</taxon>
        <taxon>Cryptosporangiaceae</taxon>
        <taxon>Cryptosporangium</taxon>
    </lineage>
</organism>
<proteinExistence type="predicted"/>
<keyword evidence="2" id="KW-0472">Membrane</keyword>
<comment type="caution">
    <text evidence="3">The sequence shown here is derived from an EMBL/GenBank/DDBJ whole genome shotgun (WGS) entry which is preliminary data.</text>
</comment>
<dbReference type="EMBL" id="VIRS01000019">
    <property type="protein sequence ID" value="TQS42277.1"/>
    <property type="molecule type" value="Genomic_DNA"/>
</dbReference>
<evidence type="ECO:0000256" key="1">
    <source>
        <dbReference type="SAM" id="MobiDB-lite"/>
    </source>
</evidence>
<feature type="transmembrane region" description="Helical" evidence="2">
    <location>
        <begin position="6"/>
        <end position="26"/>
    </location>
</feature>
<dbReference type="RefSeq" id="WP_142707334.1">
    <property type="nucleotide sequence ID" value="NZ_VIRS01000019.1"/>
</dbReference>
<accession>A0A545ALT1</accession>
<evidence type="ECO:0000256" key="2">
    <source>
        <dbReference type="SAM" id="Phobius"/>
    </source>
</evidence>
<dbReference type="OrthoDB" id="9846640at2"/>
<protein>
    <submittedName>
        <fullName evidence="3">Uncharacterized protein</fullName>
    </submittedName>
</protein>
<evidence type="ECO:0000313" key="4">
    <source>
        <dbReference type="Proteomes" id="UP000317982"/>
    </source>
</evidence>
<dbReference type="Proteomes" id="UP000317982">
    <property type="component" value="Unassembled WGS sequence"/>
</dbReference>
<keyword evidence="4" id="KW-1185">Reference proteome</keyword>
<gene>
    <name evidence="3" type="ORF">FL583_25435</name>
</gene>
<feature type="compositionally biased region" description="Basic residues" evidence="1">
    <location>
        <begin position="138"/>
        <end position="147"/>
    </location>
</feature>
<feature type="region of interest" description="Disordered" evidence="1">
    <location>
        <begin position="126"/>
        <end position="147"/>
    </location>
</feature>
<dbReference type="AlphaFoldDB" id="A0A545ALT1"/>
<name>A0A545ALT1_9ACTN</name>
<evidence type="ECO:0000313" key="3">
    <source>
        <dbReference type="EMBL" id="TQS42277.1"/>
    </source>
</evidence>
<reference evidence="3 4" key="1">
    <citation type="submission" date="2019-07" db="EMBL/GenBank/DDBJ databases">
        <title>Cryptosporangium phraense sp. nov., isolated from plant litter.</title>
        <authorList>
            <person name="Suriyachadkun C."/>
        </authorList>
    </citation>
    <scope>NUCLEOTIDE SEQUENCE [LARGE SCALE GENOMIC DNA]</scope>
    <source>
        <strain evidence="3 4">A-T 5661</strain>
    </source>
</reference>
<keyword evidence="2" id="KW-0812">Transmembrane</keyword>
<keyword evidence="2" id="KW-1133">Transmembrane helix</keyword>